<sequence>MTGAFVRIERDGKWYNIEIEQLTDGELELFAEQHPNAGWEWTKFLVKWIKDNVQTKQDSEKKVER</sequence>
<accession>A0A0F9JL78</accession>
<organism evidence="1">
    <name type="scientific">marine sediment metagenome</name>
    <dbReference type="NCBI Taxonomy" id="412755"/>
    <lineage>
        <taxon>unclassified sequences</taxon>
        <taxon>metagenomes</taxon>
        <taxon>ecological metagenomes</taxon>
    </lineage>
</organism>
<dbReference type="EMBL" id="LAZR01017610">
    <property type="protein sequence ID" value="KKL99707.1"/>
    <property type="molecule type" value="Genomic_DNA"/>
</dbReference>
<comment type="caution">
    <text evidence="1">The sequence shown here is derived from an EMBL/GenBank/DDBJ whole genome shotgun (WGS) entry which is preliminary data.</text>
</comment>
<reference evidence="1" key="1">
    <citation type="journal article" date="2015" name="Nature">
        <title>Complex archaea that bridge the gap between prokaryotes and eukaryotes.</title>
        <authorList>
            <person name="Spang A."/>
            <person name="Saw J.H."/>
            <person name="Jorgensen S.L."/>
            <person name="Zaremba-Niedzwiedzka K."/>
            <person name="Martijn J."/>
            <person name="Lind A.E."/>
            <person name="van Eijk R."/>
            <person name="Schleper C."/>
            <person name="Guy L."/>
            <person name="Ettema T.J."/>
        </authorList>
    </citation>
    <scope>NUCLEOTIDE SEQUENCE</scope>
</reference>
<gene>
    <name evidence="2" type="ORF">LCGC14_1132260</name>
    <name evidence="1" type="ORF">LCGC14_1811750</name>
</gene>
<evidence type="ECO:0000313" key="1">
    <source>
        <dbReference type="EMBL" id="KKL99707.1"/>
    </source>
</evidence>
<dbReference type="AlphaFoldDB" id="A0A0F9JL78"/>
<name>A0A0F9JL78_9ZZZZ</name>
<evidence type="ECO:0000313" key="2">
    <source>
        <dbReference type="EMBL" id="KKN01003.1"/>
    </source>
</evidence>
<protein>
    <submittedName>
        <fullName evidence="1">Uncharacterized protein</fullName>
    </submittedName>
</protein>
<proteinExistence type="predicted"/>
<dbReference type="EMBL" id="LAZR01005310">
    <property type="protein sequence ID" value="KKN01003.1"/>
    <property type="molecule type" value="Genomic_DNA"/>
</dbReference>